<gene>
    <name evidence="1" type="ORF">GC105_09095</name>
</gene>
<proteinExistence type="predicted"/>
<accession>A0A6A7K9B6</accession>
<dbReference type="AlphaFoldDB" id="A0A6A7K9B6"/>
<evidence type="ECO:0000313" key="1">
    <source>
        <dbReference type="EMBL" id="MPW25945.1"/>
    </source>
</evidence>
<organism evidence="1 2">
    <name type="scientific">Alkalibaculum sporogenes</name>
    <dbReference type="NCBI Taxonomy" id="2655001"/>
    <lineage>
        <taxon>Bacteria</taxon>
        <taxon>Bacillati</taxon>
        <taxon>Bacillota</taxon>
        <taxon>Clostridia</taxon>
        <taxon>Eubacteriales</taxon>
        <taxon>Eubacteriaceae</taxon>
        <taxon>Alkalibaculum</taxon>
    </lineage>
</organism>
<dbReference type="RefSeq" id="WP_152803924.1">
    <property type="nucleotide sequence ID" value="NZ_WHNX01000012.1"/>
</dbReference>
<comment type="caution">
    <text evidence="1">The sequence shown here is derived from an EMBL/GenBank/DDBJ whole genome shotgun (WGS) entry which is preliminary data.</text>
</comment>
<sequence>MELWEFNCCVKAFNKRQAEQGKELISTSWQTASFTGAAFAGKLKKLDTYLKEEGNKKVSPKVNKKEFEKRLAKAERRAKHVD</sequence>
<keyword evidence="2" id="KW-1185">Reference proteome</keyword>
<evidence type="ECO:0000313" key="2">
    <source>
        <dbReference type="Proteomes" id="UP000440004"/>
    </source>
</evidence>
<protein>
    <submittedName>
        <fullName evidence="1">Uncharacterized protein</fullName>
    </submittedName>
</protein>
<dbReference type="EMBL" id="WHNX01000012">
    <property type="protein sequence ID" value="MPW25945.1"/>
    <property type="molecule type" value="Genomic_DNA"/>
</dbReference>
<dbReference type="Proteomes" id="UP000440004">
    <property type="component" value="Unassembled WGS sequence"/>
</dbReference>
<reference evidence="1 2" key="1">
    <citation type="submission" date="2019-10" db="EMBL/GenBank/DDBJ databases">
        <title>Alkalibaculum tamaniensis sp.nov., a new alkaliphilic acetogen, isolated on methoxylated aromatics from a mud volcano.</title>
        <authorList>
            <person name="Khomyakova M.A."/>
            <person name="Merkel A.Y."/>
            <person name="Bonch-Osmolovskaya E.A."/>
            <person name="Slobodkin A.I."/>
        </authorList>
    </citation>
    <scope>NUCLEOTIDE SEQUENCE [LARGE SCALE GENOMIC DNA]</scope>
    <source>
        <strain evidence="1 2">M08DMB</strain>
    </source>
</reference>
<name>A0A6A7K9B6_9FIRM</name>